<dbReference type="Proteomes" id="UP001200145">
    <property type="component" value="Unassembled WGS sequence"/>
</dbReference>
<name>A0ABS9BI57_9BACT</name>
<dbReference type="RefSeq" id="WP_234866346.1">
    <property type="nucleotide sequence ID" value="NZ_JAKEVY010000003.1"/>
</dbReference>
<dbReference type="Gene3D" id="3.10.450.620">
    <property type="entry name" value="JHP933, nucleotidyltransferase-like core domain"/>
    <property type="match status" value="1"/>
</dbReference>
<dbReference type="InterPro" id="IPR014942">
    <property type="entry name" value="AbiEii"/>
</dbReference>
<dbReference type="EMBL" id="JAKEVY010000003">
    <property type="protein sequence ID" value="MCF1715393.1"/>
    <property type="molecule type" value="Genomic_DNA"/>
</dbReference>
<evidence type="ECO:0000313" key="1">
    <source>
        <dbReference type="EMBL" id="MCF1715393.1"/>
    </source>
</evidence>
<organism evidence="1 2">
    <name type="scientific">Flavihumibacter fluminis</name>
    <dbReference type="NCBI Taxonomy" id="2909236"/>
    <lineage>
        <taxon>Bacteria</taxon>
        <taxon>Pseudomonadati</taxon>
        <taxon>Bacteroidota</taxon>
        <taxon>Chitinophagia</taxon>
        <taxon>Chitinophagales</taxon>
        <taxon>Chitinophagaceae</taxon>
        <taxon>Flavihumibacter</taxon>
    </lineage>
</organism>
<keyword evidence="2" id="KW-1185">Reference proteome</keyword>
<comment type="caution">
    <text evidence="1">The sequence shown here is derived from an EMBL/GenBank/DDBJ whole genome shotgun (WGS) entry which is preliminary data.</text>
</comment>
<protein>
    <submittedName>
        <fullName evidence="1">Nucleotidyl transferase AbiEii/AbiGii toxin family protein</fullName>
    </submittedName>
</protein>
<evidence type="ECO:0000313" key="2">
    <source>
        <dbReference type="Proteomes" id="UP001200145"/>
    </source>
</evidence>
<reference evidence="1 2" key="1">
    <citation type="submission" date="2022-01" db="EMBL/GenBank/DDBJ databases">
        <title>Flavihumibacter sp. nov., isolated from sediment of a river.</title>
        <authorList>
            <person name="Liu H."/>
        </authorList>
    </citation>
    <scope>NUCLEOTIDE SEQUENCE [LARGE SCALE GENOMIC DNA]</scope>
    <source>
        <strain evidence="1 2">RY-1</strain>
    </source>
</reference>
<keyword evidence="1" id="KW-0808">Transferase</keyword>
<dbReference type="GO" id="GO:0016740">
    <property type="term" value="F:transferase activity"/>
    <property type="evidence" value="ECO:0007669"/>
    <property type="project" value="UniProtKB-KW"/>
</dbReference>
<gene>
    <name evidence="1" type="ORF">L0U88_12220</name>
</gene>
<dbReference type="Pfam" id="PF08843">
    <property type="entry name" value="AbiEii"/>
    <property type="match status" value="1"/>
</dbReference>
<accession>A0ABS9BI57</accession>
<proteinExistence type="predicted"/>
<sequence>MPPKFLHEIPEFPDLLSILERETNIVAGLIEKDYWIMHSLYGLQQLNFDFEMKGGTSLSKGFGIIQRFSEDIDIQIHPPAELNVVSDPKKKNKEAVDSRKNFYDWLNDNIQIPGITAVTRDTTFDNLDTYNSGGIRLLYPTVTSTVPGMKEGILLEVGFDTVTPNEPVTISSWAFDRAYSTSGIDIIDNRAVDVKCYHPGYTFVEKLQTIVTKFRREQESGKENPNLMRQYYDVFSLLADQRVNAFIGTEAYHAHKAARFLGKDKETVLQTCEALLLSDPDKRKRFIERYEATQALYYKGQPPFEDLLARIHEHLHRL</sequence>